<dbReference type="Proteomes" id="UP000184518">
    <property type="component" value="Unassembled WGS sequence"/>
</dbReference>
<sequence length="141" mass="16513">MSIQIKVAFCTECRGYHSATPSDKKNINHADVTDHFFYHGEPFFTLDSATFDKASKLENTEVITMSLEEHIKHDHLYCYCDKKTAISKNNYYYESLEPATEVLMSEKWSDTDYYFKDLYYTYNNFHGLVAGNHNNYNSSRP</sequence>
<evidence type="ECO:0000313" key="2">
    <source>
        <dbReference type="Proteomes" id="UP000184518"/>
    </source>
</evidence>
<dbReference type="EMBL" id="FQUT01000008">
    <property type="protein sequence ID" value="SHF94473.1"/>
    <property type="molecule type" value="Genomic_DNA"/>
</dbReference>
<organism evidence="1 2">
    <name type="scientific">Chryseobacterium arachidis</name>
    <dbReference type="NCBI Taxonomy" id="1416778"/>
    <lineage>
        <taxon>Bacteria</taxon>
        <taxon>Pseudomonadati</taxon>
        <taxon>Bacteroidota</taxon>
        <taxon>Flavobacteriia</taxon>
        <taxon>Flavobacteriales</taxon>
        <taxon>Weeksellaceae</taxon>
        <taxon>Chryseobacterium group</taxon>
        <taxon>Chryseobacterium</taxon>
    </lineage>
</organism>
<name>A0A1M5FSI5_9FLAO</name>
<dbReference type="OrthoDB" id="1256335at2"/>
<accession>A0A1M5FSI5</accession>
<evidence type="ECO:0000313" key="1">
    <source>
        <dbReference type="EMBL" id="SHF94473.1"/>
    </source>
</evidence>
<proteinExistence type="predicted"/>
<gene>
    <name evidence="1" type="ORF">SAMN05443633_108122</name>
</gene>
<reference evidence="2" key="1">
    <citation type="submission" date="2016-11" db="EMBL/GenBank/DDBJ databases">
        <authorList>
            <person name="Varghese N."/>
            <person name="Submissions S."/>
        </authorList>
    </citation>
    <scope>NUCLEOTIDE SEQUENCE [LARGE SCALE GENOMIC DNA]</scope>
    <source>
        <strain evidence="2">DSM 27619</strain>
    </source>
</reference>
<keyword evidence="2" id="KW-1185">Reference proteome</keyword>
<protein>
    <submittedName>
        <fullName evidence="1">Uncharacterized protein</fullName>
    </submittedName>
</protein>
<dbReference type="AlphaFoldDB" id="A0A1M5FSI5"/>
<dbReference type="RefSeq" id="WP_072959544.1">
    <property type="nucleotide sequence ID" value="NZ_FQUT01000008.1"/>
</dbReference>